<evidence type="ECO:0000313" key="12">
    <source>
        <dbReference type="EMBL" id="AKC03346.1"/>
    </source>
</evidence>
<feature type="transmembrane region" description="Helical" evidence="9">
    <location>
        <begin position="44"/>
        <end position="60"/>
    </location>
</feature>
<dbReference type="GO" id="GO:0030430">
    <property type="term" value="C:host cell cytoplasm"/>
    <property type="evidence" value="ECO:0007669"/>
    <property type="project" value="UniProtKB-SubCell"/>
</dbReference>
<accession>Q6TVE0</accession>
<feature type="transmembrane region" description="Helical" evidence="9">
    <location>
        <begin position="66"/>
        <end position="88"/>
    </location>
</feature>
<gene>
    <name evidence="11" type="ORF">BVTX09c15_048</name>
    <name evidence="13" type="ORF">BVTX09c1_048</name>
    <name evidence="12" type="ORF">BVTX09c5_048</name>
</gene>
<organism evidence="10 14">
    <name type="scientific">Bovine papular stomatitis virus</name>
    <dbReference type="NCBI Taxonomy" id="129727"/>
    <lineage>
        <taxon>Viruses</taxon>
        <taxon>Varidnaviria</taxon>
        <taxon>Bamfordvirae</taxon>
        <taxon>Nucleocytoviricota</taxon>
        <taxon>Pokkesviricetes</taxon>
        <taxon>Chitovirales</taxon>
        <taxon>Poxviridae</taxon>
        <taxon>Chordopoxvirinae</taxon>
        <taxon>Parapoxvirus</taxon>
        <taxon>Parapoxvirus bovinestomatitis</taxon>
    </lineage>
</organism>
<dbReference type="OrthoDB" id="26896at10239"/>
<evidence type="ECO:0000313" key="10">
    <source>
        <dbReference type="EMBL" id="AAR98405.1"/>
    </source>
</evidence>
<dbReference type="Proteomes" id="UP000104372">
    <property type="component" value="Segment"/>
</dbReference>
<dbReference type="Pfam" id="PF05803">
    <property type="entry name" value="Chordopox_L2"/>
    <property type="match status" value="1"/>
</dbReference>
<dbReference type="EMBL" id="KM875471">
    <property type="protein sequence ID" value="AKC03346.1"/>
    <property type="molecule type" value="Genomic_DNA"/>
</dbReference>
<dbReference type="EMBL" id="KM875472">
    <property type="protein sequence ID" value="AKC03474.1"/>
    <property type="molecule type" value="Genomic_DNA"/>
</dbReference>
<dbReference type="GO" id="GO:0055036">
    <property type="term" value="C:virion membrane"/>
    <property type="evidence" value="ECO:0007669"/>
    <property type="project" value="UniProtKB-SubCell"/>
</dbReference>
<keyword evidence="3" id="KW-0244">Early protein</keyword>
<evidence type="ECO:0000256" key="3">
    <source>
        <dbReference type="ARBA" id="ARBA00022518"/>
    </source>
</evidence>
<keyword evidence="5" id="KW-0946">Virion</keyword>
<evidence type="ECO:0000313" key="16">
    <source>
        <dbReference type="Proteomes" id="UP000152300"/>
    </source>
</evidence>
<dbReference type="RefSeq" id="NP_957957.1">
    <property type="nucleotide sequence ID" value="NC_005337.1"/>
</dbReference>
<reference evidence="10 14" key="1">
    <citation type="journal article" date="2004" name="J. Virol.">
        <title>Genomes of the parapoxviruses ORF virus and bovine papular stomatitis virus.</title>
        <authorList>
            <person name="Delhon G."/>
            <person name="Tulman E.R."/>
            <person name="Afonso C.L."/>
            <person name="Lu Z."/>
            <person name="de la Concha-Bermejillo A."/>
            <person name="Lehmkuhl H.D."/>
            <person name="Piccone M.E."/>
            <person name="Kutish G.F."/>
            <person name="Rock D.L."/>
        </authorList>
    </citation>
    <scope>NUCLEOTIDE SEQUENCE [LARGE SCALE GENOMIC DNA]</scope>
    <source>
        <strain evidence="10 14">BV-AR02</strain>
    </source>
</reference>
<evidence type="ECO:0000313" key="11">
    <source>
        <dbReference type="EMBL" id="AKC03217.1"/>
    </source>
</evidence>
<evidence type="ECO:0000256" key="1">
    <source>
        <dbReference type="ARBA" id="ARBA00004192"/>
    </source>
</evidence>
<keyword evidence="7 9" id="KW-0472">Membrane</keyword>
<evidence type="ECO:0000256" key="4">
    <source>
        <dbReference type="ARBA" id="ARBA00022692"/>
    </source>
</evidence>
<protein>
    <submittedName>
        <fullName evidence="10">Uncharacterized protein</fullName>
    </submittedName>
</protein>
<name>Q6TVE0_9POXV</name>
<proteinExistence type="predicted"/>
<reference evidence="15 16" key="2">
    <citation type="journal article" date="2015" name="Arch. Virol.">
        <title>Coinfection with multiple strains of bovine papular stomatitis virus.</title>
        <authorList>
            <person name="Huang T."/>
            <person name="Tulman E.R."/>
            <person name="Diel D.G."/>
            <person name="Khatiwada S."/>
            <person name="Sims W."/>
            <person name="Edwards J.F."/>
            <person name="Wen X."/>
            <person name="Kutish G.F."/>
            <person name="Rock D.L."/>
            <person name="Delhon G."/>
        </authorList>
    </citation>
    <scope>NUCLEOTIDE SEQUENCE [LARGE SCALE GENOMIC DNA]</scope>
    <source>
        <strain evidence="13">BV-TX09c1</strain>
        <strain evidence="11">BV-TX09c15</strain>
        <strain evidence="12">BV-TX09c5</strain>
    </source>
</reference>
<evidence type="ECO:0000256" key="6">
    <source>
        <dbReference type="ARBA" id="ARBA00022989"/>
    </source>
</evidence>
<keyword evidence="14" id="KW-1185">Reference proteome</keyword>
<evidence type="ECO:0000313" key="14">
    <source>
        <dbReference type="Proteomes" id="UP000104372"/>
    </source>
</evidence>
<evidence type="ECO:0000256" key="8">
    <source>
        <dbReference type="ARBA" id="ARBA00023200"/>
    </source>
</evidence>
<evidence type="ECO:0000256" key="7">
    <source>
        <dbReference type="ARBA" id="ARBA00023136"/>
    </source>
</evidence>
<evidence type="ECO:0000313" key="15">
    <source>
        <dbReference type="Proteomes" id="UP000136698"/>
    </source>
</evidence>
<dbReference type="EMBL" id="KM875470">
    <property type="protein sequence ID" value="AKC03217.1"/>
    <property type="molecule type" value="Genomic_DNA"/>
</dbReference>
<evidence type="ECO:0000313" key="13">
    <source>
        <dbReference type="EMBL" id="AKC03474.1"/>
    </source>
</evidence>
<dbReference type="KEGG" id="vg:2947901"/>
<dbReference type="EMBL" id="AY386265">
    <property type="protein sequence ID" value="AAR98405.1"/>
    <property type="molecule type" value="Genomic_DNA"/>
</dbReference>
<dbReference type="Proteomes" id="UP000152300">
    <property type="component" value="Segment"/>
</dbReference>
<evidence type="ECO:0000256" key="9">
    <source>
        <dbReference type="SAM" id="Phobius"/>
    </source>
</evidence>
<dbReference type="Proteomes" id="UP000136698">
    <property type="component" value="Segment"/>
</dbReference>
<evidence type="ECO:0000256" key="5">
    <source>
        <dbReference type="ARBA" id="ARBA00022844"/>
    </source>
</evidence>
<keyword evidence="8" id="KW-1035">Host cytoplasm</keyword>
<sequence>MLRQLVLERVNGIGERARADRRYLEAIQRHAEGNSMLLRRVRRLLFDLVLTVFVIMYIVLRMVLRNAAACAMLALLAAIIYLFLCLVYF</sequence>
<keyword evidence="6 9" id="KW-1133">Transmembrane helix</keyword>
<evidence type="ECO:0000256" key="2">
    <source>
        <dbReference type="ARBA" id="ARBA00004385"/>
    </source>
</evidence>
<dbReference type="Proteomes" id="UP000163391">
    <property type="component" value="Segment"/>
</dbReference>
<dbReference type="InterPro" id="IPR008447">
    <property type="entry name" value="Prot_L2"/>
</dbReference>
<comment type="subcellular location">
    <subcellularLocation>
        <location evidence="1">Host cytoplasm</location>
    </subcellularLocation>
    <subcellularLocation>
        <location evidence="2">Virion membrane</location>
        <topology evidence="2">Multi-pass membrane protein</topology>
    </subcellularLocation>
</comment>
<keyword evidence="4 9" id="KW-0812">Transmembrane</keyword>